<dbReference type="GO" id="GO:0006260">
    <property type="term" value="P:DNA replication"/>
    <property type="evidence" value="ECO:0007669"/>
    <property type="project" value="UniProtKB-KW"/>
</dbReference>
<dbReference type="GO" id="GO:0044716">
    <property type="term" value="F:8-oxo-GDP phosphatase activity"/>
    <property type="evidence" value="ECO:0007669"/>
    <property type="project" value="TreeGrafter"/>
</dbReference>
<evidence type="ECO:0000313" key="13">
    <source>
        <dbReference type="EMBL" id="THG38989.1"/>
    </source>
</evidence>
<dbReference type="EMBL" id="SSTJ01000001">
    <property type="protein sequence ID" value="THG38989.1"/>
    <property type="molecule type" value="Genomic_DNA"/>
</dbReference>
<dbReference type="PROSITE" id="PS51462">
    <property type="entry name" value="NUDIX"/>
    <property type="match status" value="1"/>
</dbReference>
<keyword evidence="7 13" id="KW-0378">Hydrolase</keyword>
<dbReference type="CDD" id="cd03425">
    <property type="entry name" value="NUDIX_MutT_NudA_like"/>
    <property type="match status" value="1"/>
</dbReference>
<dbReference type="InterPro" id="IPR000086">
    <property type="entry name" value="NUDIX_hydrolase_dom"/>
</dbReference>
<dbReference type="Proteomes" id="UP000308978">
    <property type="component" value="Unassembled WGS sequence"/>
</dbReference>
<dbReference type="GO" id="GO:0008413">
    <property type="term" value="F:8-oxo-7,8-dihydroguanosine triphosphate pyrophosphatase activity"/>
    <property type="evidence" value="ECO:0007669"/>
    <property type="project" value="TreeGrafter"/>
</dbReference>
<dbReference type="GO" id="GO:0046872">
    <property type="term" value="F:metal ion binding"/>
    <property type="evidence" value="ECO:0007669"/>
    <property type="project" value="UniProtKB-KW"/>
</dbReference>
<protein>
    <recommendedName>
        <fullName evidence="11">8-oxo-dGTP diphosphatase</fullName>
        <ecNumber evidence="11">3.6.1.55</ecNumber>
    </recommendedName>
</protein>
<keyword evidence="3" id="KW-0515">Mutator protein</keyword>
<evidence type="ECO:0000256" key="6">
    <source>
        <dbReference type="ARBA" id="ARBA00022763"/>
    </source>
</evidence>
<evidence type="ECO:0000256" key="8">
    <source>
        <dbReference type="ARBA" id="ARBA00022842"/>
    </source>
</evidence>
<keyword evidence="8" id="KW-0460">Magnesium</keyword>
<comment type="catalytic activity">
    <reaction evidence="10">
        <text>8-oxo-dGTP + H2O = 8-oxo-dGMP + diphosphate + H(+)</text>
        <dbReference type="Rhea" id="RHEA:31575"/>
        <dbReference type="ChEBI" id="CHEBI:15377"/>
        <dbReference type="ChEBI" id="CHEBI:15378"/>
        <dbReference type="ChEBI" id="CHEBI:33019"/>
        <dbReference type="ChEBI" id="CHEBI:63224"/>
        <dbReference type="ChEBI" id="CHEBI:77896"/>
        <dbReference type="EC" id="3.6.1.55"/>
    </reaction>
</comment>
<dbReference type="PANTHER" id="PTHR47707">
    <property type="entry name" value="8-OXO-DGTP DIPHOSPHATASE"/>
    <property type="match status" value="1"/>
</dbReference>
<comment type="caution">
    <text evidence="13">The sequence shown here is derived from an EMBL/GenBank/DDBJ whole genome shotgun (WGS) entry which is preliminary data.</text>
</comment>
<evidence type="ECO:0000256" key="4">
    <source>
        <dbReference type="ARBA" id="ARBA00022705"/>
    </source>
</evidence>
<gene>
    <name evidence="13" type="ORF">E5986_01495</name>
</gene>
<dbReference type="RefSeq" id="WP_136432702.1">
    <property type="nucleotide sequence ID" value="NZ_CAQMYJ010000002.1"/>
</dbReference>
<evidence type="ECO:0000256" key="3">
    <source>
        <dbReference type="ARBA" id="ARBA00022457"/>
    </source>
</evidence>
<dbReference type="GO" id="GO:0006281">
    <property type="term" value="P:DNA repair"/>
    <property type="evidence" value="ECO:0007669"/>
    <property type="project" value="UniProtKB-KW"/>
</dbReference>
<sequence length="129" mass="14544">MKTIHVVAAIIEKDGRVLATQRGYGDFKGGWEFPGGKVEPGETEDQALVREIHEELDARIVVNRHLCTVDYDYETFHLHMGCYLCSLAEEHIDLIEHTQARWLDAASIDSVDWLPADVAVVEALKDQVL</sequence>
<dbReference type="InterPro" id="IPR020476">
    <property type="entry name" value="Nudix_hydrolase"/>
</dbReference>
<evidence type="ECO:0000259" key="12">
    <source>
        <dbReference type="PROSITE" id="PS51462"/>
    </source>
</evidence>
<dbReference type="EC" id="3.6.1.55" evidence="11"/>
<keyword evidence="9" id="KW-0234">DNA repair</keyword>
<keyword evidence="5" id="KW-0479">Metal-binding</keyword>
<dbReference type="Pfam" id="PF00293">
    <property type="entry name" value="NUDIX"/>
    <property type="match status" value="1"/>
</dbReference>
<name>A0A4S4G5N6_9ACTN</name>
<comment type="cofactor">
    <cofactor evidence="1">
        <name>Mg(2+)</name>
        <dbReference type="ChEBI" id="CHEBI:18420"/>
    </cofactor>
</comment>
<reference evidence="13 14" key="1">
    <citation type="submission" date="2019-04" db="EMBL/GenBank/DDBJ databases">
        <title>Microbes associate with the intestines of laboratory mice.</title>
        <authorList>
            <person name="Navarre W."/>
            <person name="Wong E."/>
            <person name="Huang K.C."/>
            <person name="Tropini C."/>
            <person name="Ng K."/>
            <person name="Yu B."/>
        </authorList>
    </citation>
    <scope>NUCLEOTIDE SEQUENCE [LARGE SCALE GENOMIC DNA]</scope>
    <source>
        <strain evidence="13 14">NM80_B27</strain>
    </source>
</reference>
<keyword evidence="6" id="KW-0227">DNA damage</keyword>
<evidence type="ECO:0000256" key="11">
    <source>
        <dbReference type="ARBA" id="ARBA00038905"/>
    </source>
</evidence>
<accession>A0A4S4G5N6</accession>
<organism evidence="13 14">
    <name type="scientific">Adlercreutzia caecimuris</name>
    <dbReference type="NCBI Taxonomy" id="671266"/>
    <lineage>
        <taxon>Bacteria</taxon>
        <taxon>Bacillati</taxon>
        <taxon>Actinomycetota</taxon>
        <taxon>Coriobacteriia</taxon>
        <taxon>Eggerthellales</taxon>
        <taxon>Eggerthellaceae</taxon>
        <taxon>Adlercreutzia</taxon>
    </lineage>
</organism>
<dbReference type="GO" id="GO:0044715">
    <property type="term" value="F:8-oxo-dGDP phosphatase activity"/>
    <property type="evidence" value="ECO:0007669"/>
    <property type="project" value="TreeGrafter"/>
</dbReference>
<evidence type="ECO:0000256" key="7">
    <source>
        <dbReference type="ARBA" id="ARBA00022801"/>
    </source>
</evidence>
<evidence type="ECO:0000256" key="2">
    <source>
        <dbReference type="ARBA" id="ARBA00005582"/>
    </source>
</evidence>
<dbReference type="InterPro" id="IPR047127">
    <property type="entry name" value="MutT-like"/>
</dbReference>
<evidence type="ECO:0000256" key="5">
    <source>
        <dbReference type="ARBA" id="ARBA00022723"/>
    </source>
</evidence>
<dbReference type="GO" id="GO:0035539">
    <property type="term" value="F:8-oxo-7,8-dihydrodeoxyguanosine triphosphate pyrophosphatase activity"/>
    <property type="evidence" value="ECO:0007669"/>
    <property type="project" value="UniProtKB-EC"/>
</dbReference>
<evidence type="ECO:0000256" key="9">
    <source>
        <dbReference type="ARBA" id="ARBA00023204"/>
    </source>
</evidence>
<dbReference type="AlphaFoldDB" id="A0A4S4G5N6"/>
<keyword evidence="4" id="KW-0235">DNA replication</keyword>
<dbReference type="SUPFAM" id="SSF55811">
    <property type="entry name" value="Nudix"/>
    <property type="match status" value="1"/>
</dbReference>
<dbReference type="PANTHER" id="PTHR47707:SF1">
    <property type="entry name" value="NUDIX HYDROLASE FAMILY PROTEIN"/>
    <property type="match status" value="1"/>
</dbReference>
<feature type="domain" description="Nudix hydrolase" evidence="12">
    <location>
        <begin position="1"/>
        <end position="126"/>
    </location>
</feature>
<dbReference type="PRINTS" id="PR00502">
    <property type="entry name" value="NUDIXFAMILY"/>
</dbReference>
<dbReference type="InterPro" id="IPR015797">
    <property type="entry name" value="NUDIX_hydrolase-like_dom_sf"/>
</dbReference>
<proteinExistence type="inferred from homology"/>
<comment type="similarity">
    <text evidence="2">Belongs to the Nudix hydrolase family.</text>
</comment>
<evidence type="ECO:0000256" key="10">
    <source>
        <dbReference type="ARBA" id="ARBA00035861"/>
    </source>
</evidence>
<evidence type="ECO:0000313" key="14">
    <source>
        <dbReference type="Proteomes" id="UP000308978"/>
    </source>
</evidence>
<dbReference type="Gene3D" id="3.90.79.10">
    <property type="entry name" value="Nucleoside Triphosphate Pyrophosphohydrolase"/>
    <property type="match status" value="1"/>
</dbReference>
<evidence type="ECO:0000256" key="1">
    <source>
        <dbReference type="ARBA" id="ARBA00001946"/>
    </source>
</evidence>